<keyword evidence="2" id="KW-1185">Reference proteome</keyword>
<dbReference type="EMBL" id="BLXT01001295">
    <property type="protein sequence ID" value="GFN84300.1"/>
    <property type="molecule type" value="Genomic_DNA"/>
</dbReference>
<name>A0AAV3YLY9_9GAST</name>
<dbReference type="AlphaFoldDB" id="A0AAV3YLY9"/>
<sequence length="82" mass="8833">MDITRERCAPGNAHSTCSTVIPGLRLNIRFGRKTDGSVRVTASIGPSNKTPGISGKRSARLFFSRKVARATLTGEQSAEDRD</sequence>
<gene>
    <name evidence="1" type="ORF">PoB_001080600</name>
</gene>
<proteinExistence type="predicted"/>
<evidence type="ECO:0000313" key="1">
    <source>
        <dbReference type="EMBL" id="GFN84300.1"/>
    </source>
</evidence>
<dbReference type="Proteomes" id="UP000735302">
    <property type="component" value="Unassembled WGS sequence"/>
</dbReference>
<comment type="caution">
    <text evidence="1">The sequence shown here is derived from an EMBL/GenBank/DDBJ whole genome shotgun (WGS) entry which is preliminary data.</text>
</comment>
<reference evidence="1 2" key="1">
    <citation type="journal article" date="2021" name="Elife">
        <title>Chloroplast acquisition without the gene transfer in kleptoplastic sea slugs, Plakobranchus ocellatus.</title>
        <authorList>
            <person name="Maeda T."/>
            <person name="Takahashi S."/>
            <person name="Yoshida T."/>
            <person name="Shimamura S."/>
            <person name="Takaki Y."/>
            <person name="Nagai Y."/>
            <person name="Toyoda A."/>
            <person name="Suzuki Y."/>
            <person name="Arimoto A."/>
            <person name="Ishii H."/>
            <person name="Satoh N."/>
            <person name="Nishiyama T."/>
            <person name="Hasebe M."/>
            <person name="Maruyama T."/>
            <person name="Minagawa J."/>
            <person name="Obokata J."/>
            <person name="Shigenobu S."/>
        </authorList>
    </citation>
    <scope>NUCLEOTIDE SEQUENCE [LARGE SCALE GENOMIC DNA]</scope>
</reference>
<organism evidence="1 2">
    <name type="scientific">Plakobranchus ocellatus</name>
    <dbReference type="NCBI Taxonomy" id="259542"/>
    <lineage>
        <taxon>Eukaryota</taxon>
        <taxon>Metazoa</taxon>
        <taxon>Spiralia</taxon>
        <taxon>Lophotrochozoa</taxon>
        <taxon>Mollusca</taxon>
        <taxon>Gastropoda</taxon>
        <taxon>Heterobranchia</taxon>
        <taxon>Euthyneura</taxon>
        <taxon>Panpulmonata</taxon>
        <taxon>Sacoglossa</taxon>
        <taxon>Placobranchoidea</taxon>
        <taxon>Plakobranchidae</taxon>
        <taxon>Plakobranchus</taxon>
    </lineage>
</organism>
<accession>A0AAV3YLY9</accession>
<protein>
    <submittedName>
        <fullName evidence="1">Uncharacterized protein</fullName>
    </submittedName>
</protein>
<evidence type="ECO:0000313" key="2">
    <source>
        <dbReference type="Proteomes" id="UP000735302"/>
    </source>
</evidence>